<dbReference type="EMBL" id="QHJG01000018">
    <property type="protein sequence ID" value="PWY55451.1"/>
    <property type="molecule type" value="Genomic_DNA"/>
</dbReference>
<keyword evidence="4" id="KW-1185">Reference proteome</keyword>
<evidence type="ECO:0000313" key="1">
    <source>
        <dbReference type="EMBL" id="PWY55451.1"/>
    </source>
</evidence>
<organism evidence="1 3">
    <name type="scientific">Legionella qingyii</name>
    <dbReference type="NCBI Taxonomy" id="2184757"/>
    <lineage>
        <taxon>Bacteria</taxon>
        <taxon>Pseudomonadati</taxon>
        <taxon>Pseudomonadota</taxon>
        <taxon>Gammaproteobacteria</taxon>
        <taxon>Legionellales</taxon>
        <taxon>Legionellaceae</taxon>
        <taxon>Legionella</taxon>
    </lineage>
</organism>
<dbReference type="EMBL" id="RZGX01000017">
    <property type="protein sequence ID" value="RUR21345.1"/>
    <property type="molecule type" value="Genomic_DNA"/>
</dbReference>
<sequence>MNDTLVKDFSGLKLGIEICYDSMQSALSHFVNDNNMSLDVQLIIADGAEKPTLVTRPGTLFIKVEKQANQTVIGMITNTSNATFDIQPAIFLGCVEENDLMCFKFR</sequence>
<evidence type="ECO:0000313" key="2">
    <source>
        <dbReference type="EMBL" id="RUR21345.1"/>
    </source>
</evidence>
<dbReference type="RefSeq" id="WP_110142859.1">
    <property type="nucleotide sequence ID" value="NZ_RZGW01000015.1"/>
</dbReference>
<reference evidence="2 4" key="2">
    <citation type="submission" date="2018-12" db="EMBL/GenBank/DDBJ databases">
        <title>Legionella sp,whole genome shotgun sequence.</title>
        <authorList>
            <person name="Wu H."/>
        </authorList>
    </citation>
    <scope>NUCLEOTIDE SEQUENCE [LARGE SCALE GENOMIC DNA]</scope>
    <source>
        <strain evidence="2">Km489</strain>
        <strain evidence="4">km489</strain>
    </source>
</reference>
<dbReference type="AlphaFoldDB" id="A0A317U0U1"/>
<protein>
    <submittedName>
        <fullName evidence="1">Uncharacterized protein</fullName>
    </submittedName>
</protein>
<reference evidence="1 3" key="1">
    <citation type="submission" date="2018-05" db="EMBL/GenBank/DDBJ databases">
        <title>Legionella qingyii sp.nov., whole genome shotgun sequence.</title>
        <authorList>
            <person name="Wu H."/>
            <person name="Zhu Q."/>
            <person name="Hu C."/>
        </authorList>
    </citation>
    <scope>NUCLEOTIDE SEQUENCE [LARGE SCALE GENOMIC DNA]</scope>
    <source>
        <strain evidence="1 3">HEB18</strain>
    </source>
</reference>
<dbReference type="Proteomes" id="UP000247152">
    <property type="component" value="Unassembled WGS sequence"/>
</dbReference>
<comment type="caution">
    <text evidence="1">The sequence shown here is derived from an EMBL/GenBank/DDBJ whole genome shotgun (WGS) entry which is preliminary data.</text>
</comment>
<evidence type="ECO:0000313" key="3">
    <source>
        <dbReference type="Proteomes" id="UP000247152"/>
    </source>
</evidence>
<name>A0A317U0U1_9GAMM</name>
<dbReference type="Proteomes" id="UP000287374">
    <property type="component" value="Unassembled WGS sequence"/>
</dbReference>
<accession>A0A317U0U1</accession>
<evidence type="ECO:0000313" key="4">
    <source>
        <dbReference type="Proteomes" id="UP000287374"/>
    </source>
</evidence>
<gene>
    <name evidence="1" type="ORF">DGG96_11775</name>
    <name evidence="2" type="ORF">ELY20_12660</name>
</gene>
<proteinExistence type="predicted"/>